<organism evidence="1 2">
    <name type="scientific">Pseudomonas syringae pv. coryli</name>
    <dbReference type="NCBI Taxonomy" id="317659"/>
    <lineage>
        <taxon>Bacteria</taxon>
        <taxon>Pseudomonadati</taxon>
        <taxon>Pseudomonadota</taxon>
        <taxon>Gammaproteobacteria</taxon>
        <taxon>Pseudomonadales</taxon>
        <taxon>Pseudomonadaceae</taxon>
        <taxon>Pseudomonas</taxon>
    </lineage>
</organism>
<keyword evidence="2" id="KW-1185">Reference proteome</keyword>
<name>A0A0P9QPT9_9PSED</name>
<comment type="caution">
    <text evidence="1">The sequence shown here is derived from an EMBL/GenBank/DDBJ whole genome shotgun (WGS) entry which is preliminary data.</text>
</comment>
<dbReference type="AlphaFoldDB" id="A0A0P9QPT9"/>
<evidence type="ECO:0000313" key="1">
    <source>
        <dbReference type="EMBL" id="KPW99853.1"/>
    </source>
</evidence>
<reference evidence="1 2" key="1">
    <citation type="submission" date="2015-09" db="EMBL/GenBank/DDBJ databases">
        <title>Genome announcement of multiple Pseudomonas syringae strains.</title>
        <authorList>
            <person name="Thakur S."/>
            <person name="Wang P.W."/>
            <person name="Gong Y."/>
            <person name="Weir B.S."/>
            <person name="Guttman D.S."/>
        </authorList>
    </citation>
    <scope>NUCLEOTIDE SEQUENCE [LARGE SCALE GENOMIC DNA]</scope>
    <source>
        <strain evidence="1 2">ICMP17001</strain>
    </source>
</reference>
<sequence length="67" mass="7436">MNIVADRRSTSIAASVDKCVQQATAEHLHSKRDPAAPVNSIASAFLHQCHKPTQYMAYRQQLKTNSL</sequence>
<dbReference type="EMBL" id="LJQC01000471">
    <property type="protein sequence ID" value="KPW99853.1"/>
    <property type="molecule type" value="Genomic_DNA"/>
</dbReference>
<accession>A0A0P9QPT9</accession>
<proteinExistence type="predicted"/>
<evidence type="ECO:0000313" key="2">
    <source>
        <dbReference type="Proteomes" id="UP000051335"/>
    </source>
</evidence>
<protein>
    <submittedName>
        <fullName evidence="1">Uncharacterized protein</fullName>
    </submittedName>
</protein>
<dbReference type="PATRIC" id="fig|317659.3.peg.446"/>
<dbReference type="Proteomes" id="UP000051335">
    <property type="component" value="Unassembled WGS sequence"/>
</dbReference>
<gene>
    <name evidence="1" type="ORF">ALO75_00214</name>
</gene>